<dbReference type="InterPro" id="IPR036185">
    <property type="entry name" value="DNA_heli_DnaB-like_N_sf"/>
</dbReference>
<organism evidence="12 13">
    <name type="scientific">Clostridium cellulovorans (strain ATCC 35296 / DSM 3052 / OCM 3 / 743B)</name>
    <dbReference type="NCBI Taxonomy" id="573061"/>
    <lineage>
        <taxon>Bacteria</taxon>
        <taxon>Bacillati</taxon>
        <taxon>Bacillota</taxon>
        <taxon>Clostridia</taxon>
        <taxon>Eubacteriales</taxon>
        <taxon>Clostridiaceae</taxon>
        <taxon>Clostridium</taxon>
    </lineage>
</organism>
<dbReference type="EMBL" id="CP002160">
    <property type="protein sequence ID" value="ADL52164.1"/>
    <property type="molecule type" value="Genomic_DNA"/>
</dbReference>
<dbReference type="SUPFAM" id="SSF52540">
    <property type="entry name" value="P-loop containing nucleoside triphosphate hydrolases"/>
    <property type="match status" value="1"/>
</dbReference>
<dbReference type="CDD" id="cd00984">
    <property type="entry name" value="DnaB_C"/>
    <property type="match status" value="1"/>
</dbReference>
<dbReference type="GO" id="GO:0005829">
    <property type="term" value="C:cytosol"/>
    <property type="evidence" value="ECO:0007669"/>
    <property type="project" value="TreeGrafter"/>
</dbReference>
<keyword evidence="7" id="KW-0238">DNA-binding</keyword>
<dbReference type="GO" id="GO:0016787">
    <property type="term" value="F:hydrolase activity"/>
    <property type="evidence" value="ECO:0007669"/>
    <property type="project" value="UniProtKB-KW"/>
</dbReference>
<evidence type="ECO:0000313" key="12">
    <source>
        <dbReference type="EMBL" id="ADL52164.1"/>
    </source>
</evidence>
<dbReference type="PANTHER" id="PTHR30153">
    <property type="entry name" value="REPLICATIVE DNA HELICASE DNAB"/>
    <property type="match status" value="1"/>
</dbReference>
<dbReference type="GO" id="GO:0003677">
    <property type="term" value="F:DNA binding"/>
    <property type="evidence" value="ECO:0007669"/>
    <property type="project" value="UniProtKB-KW"/>
</dbReference>
<dbReference type="InterPro" id="IPR016136">
    <property type="entry name" value="DNA_helicase_N/primase_C"/>
</dbReference>
<reference evidence="12 13" key="1">
    <citation type="submission" date="2010-08" db="EMBL/GenBank/DDBJ databases">
        <title>Complete sequence of Clostridium cellulovorans 743B.</title>
        <authorList>
            <consortium name="US DOE Joint Genome Institute"/>
            <person name="Lucas S."/>
            <person name="Copeland A."/>
            <person name="Lapidus A."/>
            <person name="Cheng J.-F."/>
            <person name="Bruce D."/>
            <person name="Goodwin L."/>
            <person name="Pitluck S."/>
            <person name="Chertkov O."/>
            <person name="Detter J.C."/>
            <person name="Han C."/>
            <person name="Tapia R."/>
            <person name="Land M."/>
            <person name="Hauser L."/>
            <person name="Chang Y.-J."/>
            <person name="Jeffries C."/>
            <person name="Kyrpides N."/>
            <person name="Ivanova N."/>
            <person name="Mikhailova N."/>
            <person name="Hemme C.L."/>
            <person name="Woyke T."/>
        </authorList>
    </citation>
    <scope>NUCLEOTIDE SEQUENCE [LARGE SCALE GENOMIC DNA]</scope>
    <source>
        <strain evidence="13">ATCC 35296 / DSM 3052 / OCM 3 / 743B</strain>
    </source>
</reference>
<dbReference type="InterPro" id="IPR007693">
    <property type="entry name" value="DNA_helicase_DnaB-like_N"/>
</dbReference>
<dbReference type="AlphaFoldDB" id="D9SQ28"/>
<dbReference type="eggNOG" id="COG0305">
    <property type="taxonomic scope" value="Bacteria"/>
</dbReference>
<keyword evidence="3" id="KW-0547">Nucleotide-binding</keyword>
<dbReference type="EC" id="5.6.2.3" evidence="9"/>
<evidence type="ECO:0000256" key="9">
    <source>
        <dbReference type="ARBA" id="ARBA00044969"/>
    </source>
</evidence>
<dbReference type="HOGENOM" id="CLU_005373_0_0_9"/>
<evidence type="ECO:0000256" key="6">
    <source>
        <dbReference type="ARBA" id="ARBA00022840"/>
    </source>
</evidence>
<evidence type="ECO:0000256" key="7">
    <source>
        <dbReference type="ARBA" id="ARBA00023125"/>
    </source>
</evidence>
<dbReference type="PROSITE" id="PS51199">
    <property type="entry name" value="SF4_HELICASE"/>
    <property type="match status" value="1"/>
</dbReference>
<evidence type="ECO:0000259" key="11">
    <source>
        <dbReference type="PROSITE" id="PS51199"/>
    </source>
</evidence>
<dbReference type="Pfam" id="PF03796">
    <property type="entry name" value="DnaB_C"/>
    <property type="match status" value="1"/>
</dbReference>
<keyword evidence="6" id="KW-0067">ATP-binding</keyword>
<dbReference type="GO" id="GO:0043139">
    <property type="term" value="F:5'-3' DNA helicase activity"/>
    <property type="evidence" value="ECO:0007669"/>
    <property type="project" value="UniProtKB-EC"/>
</dbReference>
<dbReference type="PANTHER" id="PTHR30153:SF2">
    <property type="entry name" value="REPLICATIVE DNA HELICASE"/>
    <property type="match status" value="1"/>
</dbReference>
<dbReference type="SUPFAM" id="SSF48024">
    <property type="entry name" value="N-terminal domain of DnaB helicase"/>
    <property type="match status" value="1"/>
</dbReference>
<evidence type="ECO:0000256" key="8">
    <source>
        <dbReference type="ARBA" id="ARBA00023235"/>
    </source>
</evidence>
<dbReference type="GO" id="GO:0005524">
    <property type="term" value="F:ATP binding"/>
    <property type="evidence" value="ECO:0007669"/>
    <property type="project" value="UniProtKB-KW"/>
</dbReference>
<sequence>MENINIPKNINAEIEILAIIFNKNNAISEIELDTNDFYKPVHQQIYTAMIELYKEEQPISIVSVYSKIGEFIKENGGISYLTNIQNTFKDSQIKYYAKLVKECSNKRKIIKFAKEMMEKACLGKEKVGDILSSFSDKAMKISDNNNKKPKHISEVIIETVGEIEEAYNAGGKITGMASGIKNLDRFLNGFQKGELVTIGARPSMGKTAFALEIAQGLAKENKGLYFQFEMRDTDMVKRLIARNTLIDGYYINRGKLNDSDWSKISHSANNLSQRNLWINEDTNLTIFEIFNIAKQQKMKQGLDFLVIDHLLLVKKTNENERLAIAEITRQCKLMAKSLNICVILLSQLSRGVELRIDKRPLLSDLKESGSIEEDSDKVILLYRDEYYNPDSEEKGVLEADTAKNRNGRVGALRLAFNAKYQFISDLEI</sequence>
<dbReference type="STRING" id="573061.Clocel_2451"/>
<dbReference type="InterPro" id="IPR007694">
    <property type="entry name" value="DNA_helicase_DnaB-like_C"/>
</dbReference>
<dbReference type="OrthoDB" id="9773982at2"/>
<evidence type="ECO:0000256" key="2">
    <source>
        <dbReference type="ARBA" id="ARBA00022705"/>
    </source>
</evidence>
<evidence type="ECO:0000256" key="4">
    <source>
        <dbReference type="ARBA" id="ARBA00022801"/>
    </source>
</evidence>
<evidence type="ECO:0000256" key="10">
    <source>
        <dbReference type="ARBA" id="ARBA00048954"/>
    </source>
</evidence>
<dbReference type="GO" id="GO:0006260">
    <property type="term" value="P:DNA replication"/>
    <property type="evidence" value="ECO:0007669"/>
    <property type="project" value="UniProtKB-KW"/>
</dbReference>
<dbReference type="KEGG" id="ccb:Clocel_2451"/>
<evidence type="ECO:0000256" key="1">
    <source>
        <dbReference type="ARBA" id="ARBA00008428"/>
    </source>
</evidence>
<dbReference type="Proteomes" id="UP000002730">
    <property type="component" value="Chromosome"/>
</dbReference>
<comment type="catalytic activity">
    <reaction evidence="10">
        <text>ATP + H2O = ADP + phosphate + H(+)</text>
        <dbReference type="Rhea" id="RHEA:13065"/>
        <dbReference type="ChEBI" id="CHEBI:15377"/>
        <dbReference type="ChEBI" id="CHEBI:15378"/>
        <dbReference type="ChEBI" id="CHEBI:30616"/>
        <dbReference type="ChEBI" id="CHEBI:43474"/>
        <dbReference type="ChEBI" id="CHEBI:456216"/>
        <dbReference type="EC" id="5.6.2.3"/>
    </reaction>
</comment>
<dbReference type="InterPro" id="IPR027417">
    <property type="entry name" value="P-loop_NTPase"/>
</dbReference>
<keyword evidence="8" id="KW-0413">Isomerase</keyword>
<feature type="domain" description="SF4 helicase" evidence="11">
    <location>
        <begin position="169"/>
        <end position="428"/>
    </location>
</feature>
<keyword evidence="13" id="KW-1185">Reference proteome</keyword>
<name>D9SQ28_CLOC7</name>
<evidence type="ECO:0000313" key="13">
    <source>
        <dbReference type="Proteomes" id="UP000002730"/>
    </source>
</evidence>
<dbReference type="Gene3D" id="1.10.860.10">
    <property type="entry name" value="DNAb Helicase, Chain A"/>
    <property type="match status" value="1"/>
</dbReference>
<keyword evidence="4" id="KW-0378">Hydrolase</keyword>
<accession>D9SQ28</accession>
<gene>
    <name evidence="12" type="ordered locus">Clocel_2451</name>
</gene>
<dbReference type="Pfam" id="PF00772">
    <property type="entry name" value="DnaB"/>
    <property type="match status" value="1"/>
</dbReference>
<evidence type="ECO:0000256" key="3">
    <source>
        <dbReference type="ARBA" id="ARBA00022741"/>
    </source>
</evidence>
<keyword evidence="5 12" id="KW-0347">Helicase</keyword>
<protein>
    <recommendedName>
        <fullName evidence="9">DNA 5'-3' helicase</fullName>
        <ecNumber evidence="9">5.6.2.3</ecNumber>
    </recommendedName>
</protein>
<dbReference type="RefSeq" id="WP_010074677.1">
    <property type="nucleotide sequence ID" value="NC_014393.1"/>
</dbReference>
<keyword evidence="2" id="KW-0235">DNA replication</keyword>
<dbReference type="Gene3D" id="3.40.50.300">
    <property type="entry name" value="P-loop containing nucleotide triphosphate hydrolases"/>
    <property type="match status" value="1"/>
</dbReference>
<proteinExistence type="inferred from homology"/>
<comment type="similarity">
    <text evidence="1">Belongs to the helicase family. DnaB subfamily.</text>
</comment>
<evidence type="ECO:0000256" key="5">
    <source>
        <dbReference type="ARBA" id="ARBA00022806"/>
    </source>
</evidence>